<feature type="transmembrane region" description="Helical" evidence="8">
    <location>
        <begin position="360"/>
        <end position="381"/>
    </location>
</feature>
<dbReference type="InterPro" id="IPR026032">
    <property type="entry name" value="HcaT-like"/>
</dbReference>
<feature type="transmembrane region" description="Helical" evidence="8">
    <location>
        <begin position="201"/>
        <end position="225"/>
    </location>
</feature>
<dbReference type="EMBL" id="JAMQGP010000002">
    <property type="protein sequence ID" value="MCM2679234.1"/>
    <property type="molecule type" value="Genomic_DNA"/>
</dbReference>
<evidence type="ECO:0000256" key="2">
    <source>
        <dbReference type="ARBA" id="ARBA00022448"/>
    </source>
</evidence>
<dbReference type="NCBIfam" id="NF037955">
    <property type="entry name" value="mfs"/>
    <property type="match status" value="1"/>
</dbReference>
<dbReference type="SUPFAM" id="SSF103473">
    <property type="entry name" value="MFS general substrate transporter"/>
    <property type="match status" value="1"/>
</dbReference>
<dbReference type="RefSeq" id="WP_251260591.1">
    <property type="nucleotide sequence ID" value="NZ_JAMQGP010000002.1"/>
</dbReference>
<dbReference type="InterPro" id="IPR036259">
    <property type="entry name" value="MFS_trans_sf"/>
</dbReference>
<feature type="transmembrane region" description="Helical" evidence="8">
    <location>
        <begin position="75"/>
        <end position="94"/>
    </location>
</feature>
<feature type="transmembrane region" description="Helical" evidence="8">
    <location>
        <begin position="332"/>
        <end position="354"/>
    </location>
</feature>
<evidence type="ECO:0000259" key="9">
    <source>
        <dbReference type="Pfam" id="PF12832"/>
    </source>
</evidence>
<dbReference type="Gene3D" id="1.20.1250.20">
    <property type="entry name" value="MFS general substrate transporter like domains"/>
    <property type="match status" value="2"/>
</dbReference>
<keyword evidence="11" id="KW-1185">Reference proteome</keyword>
<dbReference type="GO" id="GO:0005886">
    <property type="term" value="C:plasma membrane"/>
    <property type="evidence" value="ECO:0007669"/>
    <property type="project" value="UniProtKB-SubCell"/>
</dbReference>
<feature type="transmembrane region" description="Helical" evidence="8">
    <location>
        <begin position="291"/>
        <end position="311"/>
    </location>
</feature>
<dbReference type="AlphaFoldDB" id="A0AA41W5B3"/>
<feature type="transmembrane region" description="Helical" evidence="8">
    <location>
        <begin position="100"/>
        <end position="118"/>
    </location>
</feature>
<keyword evidence="2" id="KW-0813">Transport</keyword>
<keyword evidence="6 8" id="KW-1133">Transmembrane helix</keyword>
<dbReference type="Pfam" id="PF12832">
    <property type="entry name" value="MFS_1_like"/>
    <property type="match status" value="1"/>
</dbReference>
<gene>
    <name evidence="10" type="ORF">NAF29_06025</name>
</gene>
<sequence length="389" mass="41849">MISPARRSDIMSLSGAYFAFFAIVGLVVPYLSVYLDRLGYDSESIGIALALVSIMRIIAPSLWSALADRTGQHVLIARIGIFLALLCLLLLFWIESRTQRLIALAAFNFFWTAILPQIEVISLRRLASKEGLYAKVRSAGSIGFIVIATFAGVAIADYGAQAFVAIGALLSLLLFAILLLIKQPEAPQKSVSQDAGGSRFLSWPLIGLVGCAFLIQSSHGAYYTFFILHMNDLGYSSFMAGCLSALGVVAEVALFWGIGYCFARWSLLGILRLALVLTVVRWLLMAYFSDVWPLLLTSLLLHAASFGMVHACSMRWLHSNVDAQHQSKAQALYSGMGFGAGSVVGAALVAPLWAQGEGATVSYVACATLALAAVVLFQFTLAKPSKQSA</sequence>
<feature type="transmembrane region" description="Helical" evidence="8">
    <location>
        <begin position="237"/>
        <end position="258"/>
    </location>
</feature>
<name>A0AA41W5B3_9GAMM</name>
<feature type="transmembrane region" description="Helical" evidence="8">
    <location>
        <begin position="45"/>
        <end position="63"/>
    </location>
</feature>
<dbReference type="PIRSF" id="PIRSF004925">
    <property type="entry name" value="HcaT"/>
    <property type="match status" value="1"/>
</dbReference>
<proteinExistence type="predicted"/>
<evidence type="ECO:0000256" key="8">
    <source>
        <dbReference type="SAM" id="Phobius"/>
    </source>
</evidence>
<feature type="transmembrane region" description="Helical" evidence="8">
    <location>
        <begin position="265"/>
        <end position="285"/>
    </location>
</feature>
<dbReference type="GO" id="GO:0030395">
    <property type="term" value="F:lactose binding"/>
    <property type="evidence" value="ECO:0007669"/>
    <property type="project" value="TreeGrafter"/>
</dbReference>
<organism evidence="10 11">
    <name type="scientific">Echinimonas agarilytica</name>
    <dbReference type="NCBI Taxonomy" id="1215918"/>
    <lineage>
        <taxon>Bacteria</taxon>
        <taxon>Pseudomonadati</taxon>
        <taxon>Pseudomonadota</taxon>
        <taxon>Gammaproteobacteria</taxon>
        <taxon>Alteromonadales</taxon>
        <taxon>Echinimonadaceae</taxon>
        <taxon>Echinimonas</taxon>
    </lineage>
</organism>
<feature type="domain" description="Major facilitator superfamily associated" evidence="9">
    <location>
        <begin position="11"/>
        <end position="363"/>
    </location>
</feature>
<dbReference type="GO" id="GO:0015528">
    <property type="term" value="F:lactose:proton symporter activity"/>
    <property type="evidence" value="ECO:0007669"/>
    <property type="project" value="TreeGrafter"/>
</dbReference>
<keyword evidence="5 8" id="KW-0812">Transmembrane</keyword>
<keyword evidence="4" id="KW-0997">Cell inner membrane</keyword>
<dbReference type="Proteomes" id="UP001165393">
    <property type="component" value="Unassembled WGS sequence"/>
</dbReference>
<evidence type="ECO:0000256" key="3">
    <source>
        <dbReference type="ARBA" id="ARBA00022475"/>
    </source>
</evidence>
<evidence type="ECO:0000256" key="5">
    <source>
        <dbReference type="ARBA" id="ARBA00022692"/>
    </source>
</evidence>
<evidence type="ECO:0000256" key="1">
    <source>
        <dbReference type="ARBA" id="ARBA00004429"/>
    </source>
</evidence>
<feature type="transmembrane region" description="Helical" evidence="8">
    <location>
        <begin position="162"/>
        <end position="181"/>
    </location>
</feature>
<comment type="subcellular location">
    <subcellularLocation>
        <location evidence="1">Cell inner membrane</location>
        <topology evidence="1">Multi-pass membrane protein</topology>
    </subcellularLocation>
</comment>
<feature type="transmembrane region" description="Helical" evidence="8">
    <location>
        <begin position="12"/>
        <end position="33"/>
    </location>
</feature>
<accession>A0AA41W5B3</accession>
<dbReference type="PANTHER" id="PTHR23522">
    <property type="entry name" value="BLL5896 PROTEIN"/>
    <property type="match status" value="1"/>
</dbReference>
<comment type="caution">
    <text evidence="10">The sequence shown here is derived from an EMBL/GenBank/DDBJ whole genome shotgun (WGS) entry which is preliminary data.</text>
</comment>
<dbReference type="InterPro" id="IPR024989">
    <property type="entry name" value="MFS_assoc_dom"/>
</dbReference>
<evidence type="ECO:0000313" key="10">
    <source>
        <dbReference type="EMBL" id="MCM2679234.1"/>
    </source>
</evidence>
<keyword evidence="3" id="KW-1003">Cell membrane</keyword>
<protein>
    <submittedName>
        <fullName evidence="10">MFS transporter</fullName>
    </submittedName>
</protein>
<dbReference type="PANTHER" id="PTHR23522:SF10">
    <property type="entry name" value="3-PHENYLPROPIONIC ACID TRANSPORTER-RELATED"/>
    <property type="match status" value="1"/>
</dbReference>
<reference evidence="10 11" key="1">
    <citation type="journal article" date="2013" name="Antonie Van Leeuwenhoek">
        <title>Echinimonas agarilytica gen. nov., sp. nov., a new gammaproteobacterium isolated from the sea urchin Strongylocentrotus intermedius.</title>
        <authorList>
            <person name="Nedashkovskaya O.I."/>
            <person name="Stenkova A.M."/>
            <person name="Zhukova N.V."/>
            <person name="Van Trappen S."/>
            <person name="Lee J.S."/>
            <person name="Kim S.B."/>
        </authorList>
    </citation>
    <scope>NUCLEOTIDE SEQUENCE [LARGE SCALE GENOMIC DNA]</scope>
    <source>
        <strain evidence="10 11">KMM 6351</strain>
    </source>
</reference>
<evidence type="ECO:0000256" key="6">
    <source>
        <dbReference type="ARBA" id="ARBA00022989"/>
    </source>
</evidence>
<evidence type="ECO:0000313" key="11">
    <source>
        <dbReference type="Proteomes" id="UP001165393"/>
    </source>
</evidence>
<keyword evidence="7 8" id="KW-0472">Membrane</keyword>
<evidence type="ECO:0000256" key="4">
    <source>
        <dbReference type="ARBA" id="ARBA00022519"/>
    </source>
</evidence>
<feature type="transmembrane region" description="Helical" evidence="8">
    <location>
        <begin position="139"/>
        <end position="156"/>
    </location>
</feature>
<evidence type="ECO:0000256" key="7">
    <source>
        <dbReference type="ARBA" id="ARBA00023136"/>
    </source>
</evidence>